<keyword evidence="5 8" id="KW-0371">Homeobox</keyword>
<dbReference type="InterPro" id="IPR009057">
    <property type="entry name" value="Homeodomain-like_sf"/>
</dbReference>
<dbReference type="GO" id="GO:0003677">
    <property type="term" value="F:DNA binding"/>
    <property type="evidence" value="ECO:0007669"/>
    <property type="project" value="UniProtKB-UniRule"/>
</dbReference>
<evidence type="ECO:0000256" key="1">
    <source>
        <dbReference type="ARBA" id="ARBA00004123"/>
    </source>
</evidence>
<dbReference type="Proteomes" id="UP000298416">
    <property type="component" value="Unassembled WGS sequence"/>
</dbReference>
<comment type="subcellular location">
    <subcellularLocation>
        <location evidence="1 8">Nucleus</location>
    </subcellularLocation>
</comment>
<dbReference type="SUPFAM" id="SSF46689">
    <property type="entry name" value="Homeodomain-like"/>
    <property type="match status" value="1"/>
</dbReference>
<comment type="similarity">
    <text evidence="2">Belongs to the TALE/BELL homeobox family.</text>
</comment>
<keyword evidence="13" id="KW-1185">Reference proteome</keyword>
<dbReference type="SMART" id="SM00574">
    <property type="entry name" value="POX"/>
    <property type="match status" value="1"/>
</dbReference>
<feature type="domain" description="Homeobox" evidence="11">
    <location>
        <begin position="224"/>
        <end position="287"/>
    </location>
</feature>
<dbReference type="PANTHER" id="PTHR11850">
    <property type="entry name" value="HOMEOBOX PROTEIN TRANSCRIPTION FACTORS"/>
    <property type="match status" value="1"/>
</dbReference>
<keyword evidence="4 8" id="KW-0238">DNA-binding</keyword>
<dbReference type="InterPro" id="IPR050224">
    <property type="entry name" value="TALE_homeobox"/>
</dbReference>
<reference evidence="12" key="2">
    <citation type="submission" date="2020-08" db="EMBL/GenBank/DDBJ databases">
        <title>Plant Genome Project.</title>
        <authorList>
            <person name="Zhang R.-G."/>
        </authorList>
    </citation>
    <scope>NUCLEOTIDE SEQUENCE</scope>
    <source>
        <strain evidence="12">Huo1</strain>
        <tissue evidence="12">Leaf</tissue>
    </source>
</reference>
<evidence type="ECO:0000256" key="5">
    <source>
        <dbReference type="ARBA" id="ARBA00023155"/>
    </source>
</evidence>
<proteinExistence type="inferred from homology"/>
<evidence type="ECO:0000313" key="12">
    <source>
        <dbReference type="EMBL" id="KAG6415199.1"/>
    </source>
</evidence>
<accession>A0A8X8ZT55</accession>
<comment type="caution">
    <text evidence="12">The sequence shown here is derived from an EMBL/GenBank/DDBJ whole genome shotgun (WGS) entry which is preliminary data.</text>
</comment>
<reference evidence="12" key="1">
    <citation type="submission" date="2018-01" db="EMBL/GenBank/DDBJ databases">
        <authorList>
            <person name="Mao J.F."/>
        </authorList>
    </citation>
    <scope>NUCLEOTIDE SEQUENCE</scope>
    <source>
        <strain evidence="12">Huo1</strain>
        <tissue evidence="12">Leaf</tissue>
    </source>
</reference>
<feature type="DNA-binding region" description="Homeobox" evidence="8">
    <location>
        <begin position="226"/>
        <end position="288"/>
    </location>
</feature>
<gene>
    <name evidence="12" type="ORF">SASPL_122604</name>
</gene>
<evidence type="ECO:0000256" key="10">
    <source>
        <dbReference type="SAM" id="MobiDB-lite"/>
    </source>
</evidence>
<dbReference type="CDD" id="cd00086">
    <property type="entry name" value="homeodomain"/>
    <property type="match status" value="1"/>
</dbReference>
<organism evidence="12">
    <name type="scientific">Salvia splendens</name>
    <name type="common">Scarlet sage</name>
    <dbReference type="NCBI Taxonomy" id="180675"/>
    <lineage>
        <taxon>Eukaryota</taxon>
        <taxon>Viridiplantae</taxon>
        <taxon>Streptophyta</taxon>
        <taxon>Embryophyta</taxon>
        <taxon>Tracheophyta</taxon>
        <taxon>Spermatophyta</taxon>
        <taxon>Magnoliopsida</taxon>
        <taxon>eudicotyledons</taxon>
        <taxon>Gunneridae</taxon>
        <taxon>Pentapetalae</taxon>
        <taxon>asterids</taxon>
        <taxon>lamiids</taxon>
        <taxon>Lamiales</taxon>
        <taxon>Lamiaceae</taxon>
        <taxon>Nepetoideae</taxon>
        <taxon>Mentheae</taxon>
        <taxon>Salviinae</taxon>
        <taxon>Salvia</taxon>
        <taxon>Salvia subgen. Calosphace</taxon>
        <taxon>core Calosphace</taxon>
    </lineage>
</organism>
<evidence type="ECO:0000256" key="9">
    <source>
        <dbReference type="SAM" id="Coils"/>
    </source>
</evidence>
<evidence type="ECO:0000313" key="13">
    <source>
        <dbReference type="Proteomes" id="UP000298416"/>
    </source>
</evidence>
<dbReference type="SMART" id="SM00389">
    <property type="entry name" value="HOX"/>
    <property type="match status" value="1"/>
</dbReference>
<dbReference type="Gene3D" id="1.10.10.60">
    <property type="entry name" value="Homeodomain-like"/>
    <property type="match status" value="1"/>
</dbReference>
<keyword evidence="7 8" id="KW-0539">Nucleus</keyword>
<dbReference type="GO" id="GO:0005634">
    <property type="term" value="C:nucleus"/>
    <property type="evidence" value="ECO:0007669"/>
    <property type="project" value="UniProtKB-SubCell"/>
</dbReference>
<dbReference type="PROSITE" id="PS50071">
    <property type="entry name" value="HOMEOBOX_2"/>
    <property type="match status" value="1"/>
</dbReference>
<keyword evidence="9" id="KW-0175">Coiled coil</keyword>
<feature type="region of interest" description="Disordered" evidence="10">
    <location>
        <begin position="45"/>
        <end position="70"/>
    </location>
</feature>
<dbReference type="Pfam" id="PF07526">
    <property type="entry name" value="POX"/>
    <property type="match status" value="1"/>
</dbReference>
<evidence type="ECO:0000256" key="3">
    <source>
        <dbReference type="ARBA" id="ARBA00023015"/>
    </source>
</evidence>
<sequence>MYYQSSTEIEGDGLHTLYLMNPNYIDTQSQSNMLFSNISVPHSQTPRGLSLSLAPHHKQQTGGDRDFGAGNNSSITGSKYLKAAQELLDEVVSVGNHRTDKGKMIKGGGASKEAASADKGNGAADLTTAQRQEIQMKKAKLHSMLDEAEQRCRQYDHQMHTMIAAFEQAAGPGSARSYTHLALKTILKQFRCLKSTISAEMKSLGEEGGSELSRLRFVDRQQAGHAWRSQRGLPERAVSQLRAWLFQHFLHPYPKNSDKQILAKQTGLTRSQVSNWFINARVRVWKPMVEEMYLQETNAGVTPELSSLPANSVPMAAAAENTNTYGIEIEQQQQQQGNINGFSLSLGHTLQVDEAAAYEMVDFHNRKPFPPHLLPDFVA</sequence>
<evidence type="ECO:0000256" key="4">
    <source>
        <dbReference type="ARBA" id="ARBA00023125"/>
    </source>
</evidence>
<evidence type="ECO:0000256" key="8">
    <source>
        <dbReference type="PROSITE-ProRule" id="PRU00108"/>
    </source>
</evidence>
<dbReference type="InterPro" id="IPR001356">
    <property type="entry name" value="HD"/>
</dbReference>
<feature type="region of interest" description="Disordered" evidence="10">
    <location>
        <begin position="100"/>
        <end position="124"/>
    </location>
</feature>
<dbReference type="InterPro" id="IPR006563">
    <property type="entry name" value="POX_dom"/>
</dbReference>
<dbReference type="EMBL" id="PNBA02000008">
    <property type="protein sequence ID" value="KAG6415199.1"/>
    <property type="molecule type" value="Genomic_DNA"/>
</dbReference>
<keyword evidence="3" id="KW-0805">Transcription regulation</keyword>
<dbReference type="AlphaFoldDB" id="A0A8X8ZT55"/>
<evidence type="ECO:0000256" key="2">
    <source>
        <dbReference type="ARBA" id="ARBA00006454"/>
    </source>
</evidence>
<dbReference type="GO" id="GO:0006355">
    <property type="term" value="P:regulation of DNA-templated transcription"/>
    <property type="evidence" value="ECO:0007669"/>
    <property type="project" value="InterPro"/>
</dbReference>
<evidence type="ECO:0000259" key="11">
    <source>
        <dbReference type="PROSITE" id="PS50071"/>
    </source>
</evidence>
<protein>
    <recommendedName>
        <fullName evidence="11">Homeobox domain-containing protein</fullName>
    </recommendedName>
</protein>
<feature type="coiled-coil region" evidence="9">
    <location>
        <begin position="131"/>
        <end position="158"/>
    </location>
</feature>
<feature type="compositionally biased region" description="Low complexity" evidence="10">
    <location>
        <begin position="111"/>
        <end position="120"/>
    </location>
</feature>
<dbReference type="InterPro" id="IPR008422">
    <property type="entry name" value="KN_HD"/>
</dbReference>
<name>A0A8X8ZT55_SALSN</name>
<keyword evidence="6" id="KW-0804">Transcription</keyword>
<evidence type="ECO:0000256" key="6">
    <source>
        <dbReference type="ARBA" id="ARBA00023163"/>
    </source>
</evidence>
<dbReference type="OrthoDB" id="10056939at2759"/>
<evidence type="ECO:0000256" key="7">
    <source>
        <dbReference type="ARBA" id="ARBA00023242"/>
    </source>
</evidence>
<dbReference type="Pfam" id="PF05920">
    <property type="entry name" value="Homeobox_KN"/>
    <property type="match status" value="1"/>
</dbReference>